<proteinExistence type="predicted"/>
<organism evidence="2 3">
    <name type="scientific">Haloglomus irregulare</name>
    <dbReference type="NCBI Taxonomy" id="2234134"/>
    <lineage>
        <taxon>Archaea</taxon>
        <taxon>Methanobacteriati</taxon>
        <taxon>Methanobacteriota</taxon>
        <taxon>Stenosarchaea group</taxon>
        <taxon>Halobacteria</taxon>
        <taxon>Halobacteriales</taxon>
        <taxon>Natronomonadaceae</taxon>
        <taxon>Haloglomus</taxon>
    </lineage>
</organism>
<comment type="caution">
    <text evidence="2">The sequence shown here is derived from an EMBL/GenBank/DDBJ whole genome shotgun (WGS) entry which is preliminary data.</text>
</comment>
<keyword evidence="1" id="KW-0472">Membrane</keyword>
<feature type="transmembrane region" description="Helical" evidence="1">
    <location>
        <begin position="450"/>
        <end position="469"/>
    </location>
</feature>
<accession>A0A554N7N8</accession>
<gene>
    <name evidence="2" type="ORF">DP107_13060</name>
</gene>
<sequence>MIPDPLVERVAALGSRLQAARRVGDGPRLVGRMAIRARLDPSPEAVAAAGAACEGPLADRLARHVRRARGREGAGLDPFATAIADEQPRLAGAVREVAAATRAPAAERDRRLDRATTAAVEAVRDRAATAAASLRGPVTAAYAFGVLLPLALVGVLPAVATTGVPGDVLLTIVVVVYDLLLPAGLVVAAAWILGNRPVAFPRKPVPGTHPARADRPWRALAAGGAAAFLAGVIVLLAPVPGWAAPVAAGGATTLALAVRFGPVVVVRRRAAAMERAIPTALVAVGREVSAGVAVERAIANAGGSLGVPAGPAFESAAERGRRLGCGIEPAFLGTGGPLTDLPSPRCERAVATLARATRAGAPAGDLLVETGDHLAELRRVTERTRRETARLTATLANTAAVFGPLVGGVTVAMAAGTAGRMGATGGGPATVSPAGAAEAGLGTALPVAELGIAVGVYVLLLAAVLTALATGLRYGPDRARIGYRVGLAVPLAAATFCLAVAVAGVVV</sequence>
<dbReference type="Proteomes" id="UP000319894">
    <property type="component" value="Unassembled WGS sequence"/>
</dbReference>
<feature type="transmembrane region" description="Helical" evidence="1">
    <location>
        <begin position="393"/>
        <end position="415"/>
    </location>
</feature>
<dbReference type="InParanoid" id="A0A554N7N8"/>
<protein>
    <submittedName>
        <fullName evidence="2">Type II secretion system protein</fullName>
    </submittedName>
</protein>
<dbReference type="AlphaFoldDB" id="A0A554N7N8"/>
<dbReference type="EMBL" id="QMDX01000008">
    <property type="protein sequence ID" value="TSD13416.1"/>
    <property type="molecule type" value="Genomic_DNA"/>
</dbReference>
<keyword evidence="1" id="KW-1133">Transmembrane helix</keyword>
<feature type="transmembrane region" description="Helical" evidence="1">
    <location>
        <begin position="219"/>
        <end position="237"/>
    </location>
</feature>
<feature type="transmembrane region" description="Helical" evidence="1">
    <location>
        <begin position="168"/>
        <end position="193"/>
    </location>
</feature>
<feature type="transmembrane region" description="Helical" evidence="1">
    <location>
        <begin position="481"/>
        <end position="506"/>
    </location>
</feature>
<evidence type="ECO:0000313" key="3">
    <source>
        <dbReference type="Proteomes" id="UP000319894"/>
    </source>
</evidence>
<dbReference type="RefSeq" id="WP_144262603.1">
    <property type="nucleotide sequence ID" value="NZ_QMDX01000008.1"/>
</dbReference>
<name>A0A554N7N8_9EURY</name>
<keyword evidence="3" id="KW-1185">Reference proteome</keyword>
<reference evidence="2 3" key="1">
    <citation type="submission" date="2018-06" db="EMBL/GenBank/DDBJ databases">
        <title>Natronomonas sp. F16-60 a new haloarchaeon isolated from a solar saltern of Isla Cristina, Huelva, Spain.</title>
        <authorList>
            <person name="Duran-Viseras A."/>
            <person name="Sanchez-Porro C."/>
            <person name="Ventosa A."/>
        </authorList>
    </citation>
    <scope>NUCLEOTIDE SEQUENCE [LARGE SCALE GENOMIC DNA]</scope>
    <source>
        <strain evidence="2 3">F16-60</strain>
    </source>
</reference>
<evidence type="ECO:0000256" key="1">
    <source>
        <dbReference type="SAM" id="Phobius"/>
    </source>
</evidence>
<feature type="transmembrane region" description="Helical" evidence="1">
    <location>
        <begin position="243"/>
        <end position="266"/>
    </location>
</feature>
<keyword evidence="1" id="KW-0812">Transmembrane</keyword>
<feature type="transmembrane region" description="Helical" evidence="1">
    <location>
        <begin position="141"/>
        <end position="162"/>
    </location>
</feature>
<evidence type="ECO:0000313" key="2">
    <source>
        <dbReference type="EMBL" id="TSD13416.1"/>
    </source>
</evidence>